<name>A0AAD1Z1Z4_9LAMI</name>
<protein>
    <recommendedName>
        <fullName evidence="1">F-box domain-containing protein</fullName>
    </recommendedName>
</protein>
<dbReference type="Pfam" id="PF12937">
    <property type="entry name" value="F-box-like"/>
    <property type="match status" value="1"/>
</dbReference>
<reference evidence="2" key="1">
    <citation type="submission" date="2023-05" db="EMBL/GenBank/DDBJ databases">
        <authorList>
            <person name="Huff M."/>
        </authorList>
    </citation>
    <scope>NUCLEOTIDE SEQUENCE</scope>
</reference>
<dbReference type="InterPro" id="IPR036047">
    <property type="entry name" value="F-box-like_dom_sf"/>
</dbReference>
<accession>A0AAD1Z1Z4</accession>
<dbReference type="Proteomes" id="UP000834106">
    <property type="component" value="Chromosome 5"/>
</dbReference>
<dbReference type="Gene3D" id="3.80.10.10">
    <property type="entry name" value="Ribonuclease Inhibitor"/>
    <property type="match status" value="1"/>
</dbReference>
<sequence length="605" mass="66302">MHRHQPHPATPITDADAAFLIKRGKKRGNYSCGKCGLSKKGHTCRFTENDKDFSPASTPAAAASSITVTYSASVEESVALMSPQSVVRPPPTRLRRALSFEDISVDDSVVEDVRDEIEPGMDMSVDVSGSGKLPGSCLWEVLRRLPPAGLLSAARVCKGWRDITRRFWRAAEEIRLRVPSSAQIGFFGSMLQKCPGLLRLSLRMESDVDATMLACIAFSCPNLQSLEIFMSGTSANRITGDELSRFIAEKRCLTSLKMEGCCNLGGFSFSSSSLSTVWLSDLHSLSKAVFNCPNLKEISLSFSRQENDKTDLTTIVDGLGRSCPKLQNIHIASVRLSHSVVLALTAANLRGLRMLSLVLGSEMSDASVAAIASSYSNLELLDLSGSSISDSGIGMICNVFARTLSKLLLALCPNITSSGIQFAAAQLPHLELMDCGMTIWDHNSEILTNEENDEELHKTPNSKLHIVHQKLIIKHSRLTKLSLWGCSGLDALYLNCPELDDLNLNSCGNLHPERLLLDCPNLESVHALSCQEKLVKTIQNQVSNNFGALENHFPSKSGSKRVRVPHLFSPQAQVCDDEMKWKARKRQCAVIVEADAREYNTICSY</sequence>
<organism evidence="2 3">
    <name type="scientific">Fraxinus pennsylvanica</name>
    <dbReference type="NCBI Taxonomy" id="56036"/>
    <lineage>
        <taxon>Eukaryota</taxon>
        <taxon>Viridiplantae</taxon>
        <taxon>Streptophyta</taxon>
        <taxon>Embryophyta</taxon>
        <taxon>Tracheophyta</taxon>
        <taxon>Spermatophyta</taxon>
        <taxon>Magnoliopsida</taxon>
        <taxon>eudicotyledons</taxon>
        <taxon>Gunneridae</taxon>
        <taxon>Pentapetalae</taxon>
        <taxon>asterids</taxon>
        <taxon>lamiids</taxon>
        <taxon>Lamiales</taxon>
        <taxon>Oleaceae</taxon>
        <taxon>Oleeae</taxon>
        <taxon>Fraxinus</taxon>
    </lineage>
</organism>
<dbReference type="InterPro" id="IPR001810">
    <property type="entry name" value="F-box_dom"/>
</dbReference>
<dbReference type="InterPro" id="IPR032675">
    <property type="entry name" value="LRR_dom_sf"/>
</dbReference>
<dbReference type="InterPro" id="IPR050648">
    <property type="entry name" value="F-box_LRR-repeat"/>
</dbReference>
<evidence type="ECO:0000313" key="3">
    <source>
        <dbReference type="Proteomes" id="UP000834106"/>
    </source>
</evidence>
<dbReference type="EMBL" id="OU503040">
    <property type="protein sequence ID" value="CAI9761408.1"/>
    <property type="molecule type" value="Genomic_DNA"/>
</dbReference>
<dbReference type="PANTHER" id="PTHR13382">
    <property type="entry name" value="MITOCHONDRIAL ATP SYNTHASE COUPLING FACTOR B"/>
    <property type="match status" value="1"/>
</dbReference>
<dbReference type="PROSITE" id="PS50181">
    <property type="entry name" value="FBOX"/>
    <property type="match status" value="1"/>
</dbReference>
<keyword evidence="3" id="KW-1185">Reference proteome</keyword>
<dbReference type="PANTHER" id="PTHR13382:SF21">
    <property type="entry name" value="OS12G0601000 PROTEIN"/>
    <property type="match status" value="1"/>
</dbReference>
<feature type="domain" description="F-box" evidence="1">
    <location>
        <begin position="127"/>
        <end position="171"/>
    </location>
</feature>
<dbReference type="SUPFAM" id="SSF81383">
    <property type="entry name" value="F-box domain"/>
    <property type="match status" value="1"/>
</dbReference>
<dbReference type="SUPFAM" id="SSF52047">
    <property type="entry name" value="RNI-like"/>
    <property type="match status" value="1"/>
</dbReference>
<dbReference type="AlphaFoldDB" id="A0AAD1Z1Z4"/>
<dbReference type="GO" id="GO:0005737">
    <property type="term" value="C:cytoplasm"/>
    <property type="evidence" value="ECO:0007669"/>
    <property type="project" value="TreeGrafter"/>
</dbReference>
<dbReference type="Gene3D" id="1.20.1280.50">
    <property type="match status" value="1"/>
</dbReference>
<evidence type="ECO:0000259" key="1">
    <source>
        <dbReference type="PROSITE" id="PS50181"/>
    </source>
</evidence>
<evidence type="ECO:0000313" key="2">
    <source>
        <dbReference type="EMBL" id="CAI9761408.1"/>
    </source>
</evidence>
<gene>
    <name evidence="2" type="ORF">FPE_LOCUS8838</name>
</gene>
<proteinExistence type="predicted"/>